<evidence type="ECO:0000313" key="2">
    <source>
        <dbReference type="Proteomes" id="UP001595997"/>
    </source>
</evidence>
<keyword evidence="2" id="KW-1185">Reference proteome</keyword>
<accession>A0ABV9A356</accession>
<organism evidence="1 2">
    <name type="scientific">Streptomyces ovatisporus</name>
    <dbReference type="NCBI Taxonomy" id="1128682"/>
    <lineage>
        <taxon>Bacteria</taxon>
        <taxon>Bacillati</taxon>
        <taxon>Actinomycetota</taxon>
        <taxon>Actinomycetes</taxon>
        <taxon>Kitasatosporales</taxon>
        <taxon>Streptomycetaceae</taxon>
        <taxon>Streptomyces</taxon>
    </lineage>
</organism>
<gene>
    <name evidence="1" type="ORF">ACFPA8_07700</name>
</gene>
<protein>
    <submittedName>
        <fullName evidence="1">Uncharacterized protein</fullName>
    </submittedName>
</protein>
<proteinExistence type="predicted"/>
<comment type="caution">
    <text evidence="1">The sequence shown here is derived from an EMBL/GenBank/DDBJ whole genome shotgun (WGS) entry which is preliminary data.</text>
</comment>
<name>A0ABV9A356_9ACTN</name>
<reference evidence="2" key="1">
    <citation type="journal article" date="2019" name="Int. J. Syst. Evol. Microbiol.">
        <title>The Global Catalogue of Microorganisms (GCM) 10K type strain sequencing project: providing services to taxonomists for standard genome sequencing and annotation.</title>
        <authorList>
            <consortium name="The Broad Institute Genomics Platform"/>
            <consortium name="The Broad Institute Genome Sequencing Center for Infectious Disease"/>
            <person name="Wu L."/>
            <person name="Ma J."/>
        </authorList>
    </citation>
    <scope>NUCLEOTIDE SEQUENCE [LARGE SCALE GENOMIC DNA]</scope>
    <source>
        <strain evidence="2">CGMCC 4.7357</strain>
    </source>
</reference>
<evidence type="ECO:0000313" key="1">
    <source>
        <dbReference type="EMBL" id="MFC4494014.1"/>
    </source>
</evidence>
<dbReference type="EMBL" id="JBHSFH010000004">
    <property type="protein sequence ID" value="MFC4494014.1"/>
    <property type="molecule type" value="Genomic_DNA"/>
</dbReference>
<dbReference type="Proteomes" id="UP001595997">
    <property type="component" value="Unassembled WGS sequence"/>
</dbReference>
<sequence length="43" mass="4828">MGCAECEQLRAREINAMKVADWSEATDARVLLAKHQREAHSSD</sequence>
<dbReference type="RefSeq" id="WP_386444203.1">
    <property type="nucleotide sequence ID" value="NZ_JBHSFH010000004.1"/>
</dbReference>